<dbReference type="InterPro" id="IPR036383">
    <property type="entry name" value="TSP1_rpt_sf"/>
</dbReference>
<dbReference type="Gene3D" id="2.60.120.290">
    <property type="entry name" value="Spermadhesin, CUB domain"/>
    <property type="match status" value="1"/>
</dbReference>
<feature type="signal peptide" evidence="5">
    <location>
        <begin position="1"/>
        <end position="19"/>
    </location>
</feature>
<feature type="region of interest" description="Disordered" evidence="3">
    <location>
        <begin position="569"/>
        <end position="625"/>
    </location>
</feature>
<feature type="chain" id="PRO_5013106621" evidence="5">
    <location>
        <begin position="20"/>
        <end position="738"/>
    </location>
</feature>
<dbReference type="OrthoDB" id="5984906at2759"/>
<protein>
    <submittedName>
        <fullName evidence="7">Thrombospondin type-1 domain-containing protein 1</fullName>
    </submittedName>
</protein>
<keyword evidence="1" id="KW-1015">Disulfide bond</keyword>
<organism evidence="7 8">
    <name type="scientific">Stylophora pistillata</name>
    <name type="common">Smooth cauliflower coral</name>
    <dbReference type="NCBI Taxonomy" id="50429"/>
    <lineage>
        <taxon>Eukaryota</taxon>
        <taxon>Metazoa</taxon>
        <taxon>Cnidaria</taxon>
        <taxon>Anthozoa</taxon>
        <taxon>Hexacorallia</taxon>
        <taxon>Scleractinia</taxon>
        <taxon>Astrocoeniina</taxon>
        <taxon>Pocilloporidae</taxon>
        <taxon>Stylophora</taxon>
    </lineage>
</organism>
<dbReference type="CDD" id="cd00041">
    <property type="entry name" value="CUB"/>
    <property type="match status" value="1"/>
</dbReference>
<comment type="caution">
    <text evidence="2">Lacks conserved residue(s) required for the propagation of feature annotation.</text>
</comment>
<feature type="compositionally biased region" description="Low complexity" evidence="3">
    <location>
        <begin position="573"/>
        <end position="593"/>
    </location>
</feature>
<evidence type="ECO:0000256" key="4">
    <source>
        <dbReference type="SAM" id="Phobius"/>
    </source>
</evidence>
<dbReference type="PROSITE" id="PS01180">
    <property type="entry name" value="CUB"/>
    <property type="match status" value="1"/>
</dbReference>
<evidence type="ECO:0000313" key="7">
    <source>
        <dbReference type="EMBL" id="PFX31333.1"/>
    </source>
</evidence>
<gene>
    <name evidence="7" type="primary">THSD1</name>
    <name evidence="7" type="ORF">AWC38_SpisGene3863</name>
</gene>
<accession>A0A2B4SQI1</accession>
<comment type="caution">
    <text evidence="7">The sequence shown here is derived from an EMBL/GenBank/DDBJ whole genome shotgun (WGS) entry which is preliminary data.</text>
</comment>
<dbReference type="SMART" id="SM00042">
    <property type="entry name" value="CUB"/>
    <property type="match status" value="1"/>
</dbReference>
<dbReference type="InterPro" id="IPR035914">
    <property type="entry name" value="Sperma_CUB_dom_sf"/>
</dbReference>
<name>A0A2B4SQI1_STYPI</name>
<dbReference type="EMBL" id="LSMT01000037">
    <property type="protein sequence ID" value="PFX31333.1"/>
    <property type="molecule type" value="Genomic_DNA"/>
</dbReference>
<dbReference type="Proteomes" id="UP000225706">
    <property type="component" value="Unassembled WGS sequence"/>
</dbReference>
<dbReference type="PANTHER" id="PTHR16311:SF3">
    <property type="entry name" value="THROMBOSPONDIN TYPE-1 DOMAIN-CONTAINING PROTEIN 1"/>
    <property type="match status" value="1"/>
</dbReference>
<proteinExistence type="predicted"/>
<dbReference type="SUPFAM" id="SSF49854">
    <property type="entry name" value="Spermadhesin, CUB domain"/>
    <property type="match status" value="1"/>
</dbReference>
<dbReference type="SUPFAM" id="SSF82895">
    <property type="entry name" value="TSP-1 type 1 repeat"/>
    <property type="match status" value="1"/>
</dbReference>
<evidence type="ECO:0000256" key="1">
    <source>
        <dbReference type="ARBA" id="ARBA00023157"/>
    </source>
</evidence>
<evidence type="ECO:0000259" key="6">
    <source>
        <dbReference type="PROSITE" id="PS01180"/>
    </source>
</evidence>
<reference evidence="8" key="1">
    <citation type="journal article" date="2017" name="bioRxiv">
        <title>Comparative analysis of the genomes of Stylophora pistillata and Acropora digitifera provides evidence for extensive differences between species of corals.</title>
        <authorList>
            <person name="Voolstra C.R."/>
            <person name="Li Y."/>
            <person name="Liew Y.J."/>
            <person name="Baumgarten S."/>
            <person name="Zoccola D."/>
            <person name="Flot J.-F."/>
            <person name="Tambutte S."/>
            <person name="Allemand D."/>
            <person name="Aranda M."/>
        </authorList>
    </citation>
    <scope>NUCLEOTIDE SEQUENCE [LARGE SCALE GENOMIC DNA]</scope>
</reference>
<feature type="transmembrane region" description="Helical" evidence="4">
    <location>
        <begin position="540"/>
        <end position="562"/>
    </location>
</feature>
<dbReference type="PANTHER" id="PTHR16311">
    <property type="entry name" value="THROMBOSPONDIN TYPE I DOMAIN-CONTAINING 1"/>
    <property type="match status" value="1"/>
</dbReference>
<feature type="compositionally biased region" description="Basic residues" evidence="3">
    <location>
        <begin position="609"/>
        <end position="625"/>
    </location>
</feature>
<keyword evidence="5" id="KW-0732">Signal</keyword>
<dbReference type="InterPro" id="IPR000884">
    <property type="entry name" value="TSP1_rpt"/>
</dbReference>
<dbReference type="InterPro" id="IPR038877">
    <property type="entry name" value="THSD1"/>
</dbReference>
<evidence type="ECO:0000256" key="5">
    <source>
        <dbReference type="SAM" id="SignalP"/>
    </source>
</evidence>
<sequence>MEICLVLLCGLLIASGALSSTADGNFGKRPLKGLAVNLHPTSLDVLGGNVTLSFRFPSNFSGFSGNRTLEVLVNEKVIGKKLFKTTVPLDRREISVILPCEIFDHPVIYSFKYRISDSEYGGVISQTLTLRWGGIFIDSPANHTALTRFKSIKIRHNRKCLPKAYRDEINLYYIQSGSKPMFVTRKYIRKLSSGKQRIPKMPQIRMSFTCDFFDTQGKYFFEYRTGYKNVKLAKSEEVYVHWGEQTLSSPVSTIFPCTNSLAISFAQPSCSFVRSQDAIVLAKKDSKKPIVQKAVQQGHDVTFFPCTLFKDYVEEYCFHYITKSRLTKRSVAVASLCLPSLPPGKAYNEGWSSWSSWGLCSSSCGQGKQHRSRYCLSVTTSKDKESTCDGNALMSRSCALNPCPESGASCSCGCRLTEPQGMITSSPQLFTRPGNPSCTWVISLAEGKRVRLWFDALKMNGDSIIIRDGKDRSAPKLVIIKDDSFKEEIVSTGNSMYLFYKHNGRWTNGTRRGFTASYSTETEAEPAEVIRRKTLGTAEITFLAVFVFAVLVIAVLLFIVFAKLRRHHKNIPSSSSGSSSTSESTLRSTGTSSPLDDEALSNEPLKTYRNQRTKKGDRRRSSHRKRMRRTEFLCDADHVPRCTCGEISELDSATGSNSASEFSPVKAINGLERVLVREDVDCDCPDCLRTERYPLNGCPEFRAPEKKYYGDWMLTEMPGEKQFQTNQRIYRDPCQGYV</sequence>
<dbReference type="Pfam" id="PF00431">
    <property type="entry name" value="CUB"/>
    <property type="match status" value="1"/>
</dbReference>
<dbReference type="Pfam" id="PF00090">
    <property type="entry name" value="TSP_1"/>
    <property type="match status" value="1"/>
</dbReference>
<evidence type="ECO:0000313" key="8">
    <source>
        <dbReference type="Proteomes" id="UP000225706"/>
    </source>
</evidence>
<dbReference type="AlphaFoldDB" id="A0A2B4SQI1"/>
<dbReference type="InterPro" id="IPR000859">
    <property type="entry name" value="CUB_dom"/>
</dbReference>
<dbReference type="Pfam" id="PF24311">
    <property type="entry name" value="THSD1_D3"/>
    <property type="match status" value="1"/>
</dbReference>
<keyword evidence="8" id="KW-1185">Reference proteome</keyword>
<keyword evidence="4" id="KW-0472">Membrane</keyword>
<evidence type="ECO:0000256" key="2">
    <source>
        <dbReference type="PROSITE-ProRule" id="PRU00059"/>
    </source>
</evidence>
<keyword evidence="4" id="KW-0812">Transmembrane</keyword>
<dbReference type="Gene3D" id="2.20.100.10">
    <property type="entry name" value="Thrombospondin type-1 (TSP1) repeat"/>
    <property type="match status" value="1"/>
</dbReference>
<feature type="domain" description="CUB" evidence="6">
    <location>
        <begin position="412"/>
        <end position="521"/>
    </location>
</feature>
<dbReference type="SMART" id="SM00209">
    <property type="entry name" value="TSP1"/>
    <property type="match status" value="1"/>
</dbReference>
<dbReference type="GO" id="GO:0071944">
    <property type="term" value="C:cell periphery"/>
    <property type="evidence" value="ECO:0007669"/>
    <property type="project" value="TreeGrafter"/>
</dbReference>
<keyword evidence="4" id="KW-1133">Transmembrane helix</keyword>
<dbReference type="PROSITE" id="PS50092">
    <property type="entry name" value="TSP1"/>
    <property type="match status" value="1"/>
</dbReference>
<evidence type="ECO:0000256" key="3">
    <source>
        <dbReference type="SAM" id="MobiDB-lite"/>
    </source>
</evidence>
<dbReference type="InterPro" id="IPR056219">
    <property type="entry name" value="THSD1_D3"/>
</dbReference>